<gene>
    <name evidence="1" type="ORF">FQB35_04705</name>
</gene>
<dbReference type="OrthoDB" id="1749414at2"/>
<sequence>MKIKKIYNSKIQIIPDINIDNSKTIGLLENIHCYRNFFKKIRKTEKTIGIESQYMTTYEILISKENVFFYLGFPEQLKDNVTTELNICWRNATFKNIKTRIPVLGETKELELAEHYFLSLKTDLRGQFPLSHLLETQNILREKESVLIRLEMIPVSPTWYREIEEHIKNFNKGRVANKTALDIKEIGIKSVSFLLEIAYTGIDFINDLITDEKIEHEYINNNRYAKLLRNGLSRDTQQKSKYNAYKTKIFITVNSNRADMIFRNVLKSFNSMAGDNSFILKDRSNYKNILCSKELAQIMQMPTRYYQKTYKINNIDNREIEVPKQLLAGNIPIGDAQHKGLIKTTYWPNDKNILALPKIIVGPMGAGKSEYTKIFAVNSAQKGDSVIVFDYIKNCELSGEIAKHTDAIVIDLSKQENLFALAYPEIKVPEDNWGKLRVANMLARQVEYLIDSLSDEQLSPRMSRYLDAASKVTFIHEGAKVADVIDILTNWKIRNEFIRKAKYSGIFKEDDIEIVDLDNLHDRDKDGRIVGTKESKIEGILDRVNILMKDIYLRTMSKAEINYSHNFVDWMDQGKTVLIQLPEHTFTNKQIKDTIVTYFMSRIWLAALQRKNYDKVCHVLIDEIFQVPTASALITGIITEARKFGVDFYFTIHYLKQFRKLHDAIRSAGASYMLLAGTEKENLKNLEEEIKPFTIEEGLNMKPFHSLNIINYGNQYAKFITALPKPL</sequence>
<dbReference type="SUPFAM" id="SSF52540">
    <property type="entry name" value="P-loop containing nucleoside triphosphate hydrolases"/>
    <property type="match status" value="1"/>
</dbReference>
<keyword evidence="2" id="KW-1185">Reference proteome</keyword>
<dbReference type="Proteomes" id="UP000324646">
    <property type="component" value="Chromosome"/>
</dbReference>
<organism evidence="1 2">
    <name type="scientific">Crassaminicella thermophila</name>
    <dbReference type="NCBI Taxonomy" id="2599308"/>
    <lineage>
        <taxon>Bacteria</taxon>
        <taxon>Bacillati</taxon>
        <taxon>Bacillota</taxon>
        <taxon>Clostridia</taxon>
        <taxon>Eubacteriales</taxon>
        <taxon>Clostridiaceae</taxon>
        <taxon>Crassaminicella</taxon>
    </lineage>
</organism>
<dbReference type="Gene3D" id="3.40.50.300">
    <property type="entry name" value="P-loop containing nucleotide triphosphate hydrolases"/>
    <property type="match status" value="1"/>
</dbReference>
<dbReference type="KEGG" id="crs:FQB35_04705"/>
<dbReference type="AlphaFoldDB" id="A0A5C0SFN2"/>
<dbReference type="EMBL" id="CP042243">
    <property type="protein sequence ID" value="QEK11719.1"/>
    <property type="molecule type" value="Genomic_DNA"/>
</dbReference>
<accession>A0A5C0SFN2</accession>
<evidence type="ECO:0008006" key="3">
    <source>
        <dbReference type="Google" id="ProtNLM"/>
    </source>
</evidence>
<reference evidence="1 2" key="1">
    <citation type="submission" date="2019-07" db="EMBL/GenBank/DDBJ databases">
        <title>Complete genome of Crassaminicella thermophila SY095.</title>
        <authorList>
            <person name="Li X."/>
        </authorList>
    </citation>
    <scope>NUCLEOTIDE SEQUENCE [LARGE SCALE GENOMIC DNA]</scope>
    <source>
        <strain evidence="1 2">SY095</strain>
    </source>
</reference>
<name>A0A5C0SFN2_CRATE</name>
<dbReference type="InterPro" id="IPR027417">
    <property type="entry name" value="P-loop_NTPase"/>
</dbReference>
<dbReference type="RefSeq" id="WP_148808874.1">
    <property type="nucleotide sequence ID" value="NZ_CP042243.1"/>
</dbReference>
<protein>
    <recommendedName>
        <fullName evidence="3">AAA-like domain-containing protein</fullName>
    </recommendedName>
</protein>
<evidence type="ECO:0000313" key="2">
    <source>
        <dbReference type="Proteomes" id="UP000324646"/>
    </source>
</evidence>
<evidence type="ECO:0000313" key="1">
    <source>
        <dbReference type="EMBL" id="QEK11719.1"/>
    </source>
</evidence>
<proteinExistence type="predicted"/>